<keyword evidence="1" id="KW-0812">Transmembrane</keyword>
<dbReference type="Proteomes" id="UP000198564">
    <property type="component" value="Unassembled WGS sequence"/>
</dbReference>
<reference evidence="3" key="1">
    <citation type="submission" date="2016-10" db="EMBL/GenBank/DDBJ databases">
        <authorList>
            <person name="Varghese N."/>
            <person name="Submissions S."/>
        </authorList>
    </citation>
    <scope>NUCLEOTIDE SEQUENCE [LARGE SCALE GENOMIC DNA]</scope>
    <source>
        <strain evidence="3">DSM 25751</strain>
    </source>
</reference>
<protein>
    <submittedName>
        <fullName evidence="2">Uncharacterized protein</fullName>
    </submittedName>
</protein>
<evidence type="ECO:0000313" key="3">
    <source>
        <dbReference type="Proteomes" id="UP000198564"/>
    </source>
</evidence>
<keyword evidence="1" id="KW-1133">Transmembrane helix</keyword>
<keyword evidence="3" id="KW-1185">Reference proteome</keyword>
<feature type="transmembrane region" description="Helical" evidence="1">
    <location>
        <begin position="33"/>
        <end position="58"/>
    </location>
</feature>
<organism evidence="2 3">
    <name type="scientific">Alkalibacterium gilvum</name>
    <dbReference type="NCBI Taxonomy" id="1130080"/>
    <lineage>
        <taxon>Bacteria</taxon>
        <taxon>Bacillati</taxon>
        <taxon>Bacillota</taxon>
        <taxon>Bacilli</taxon>
        <taxon>Lactobacillales</taxon>
        <taxon>Carnobacteriaceae</taxon>
        <taxon>Alkalibacterium</taxon>
    </lineage>
</organism>
<evidence type="ECO:0000313" key="2">
    <source>
        <dbReference type="EMBL" id="SEI82876.1"/>
    </source>
</evidence>
<keyword evidence="1" id="KW-0472">Membrane</keyword>
<dbReference type="AlphaFoldDB" id="A0A1H6TUF5"/>
<accession>A0A1H6TUF5</accession>
<dbReference type="EMBL" id="FNYW01000023">
    <property type="protein sequence ID" value="SEI82876.1"/>
    <property type="molecule type" value="Genomic_DNA"/>
</dbReference>
<dbReference type="STRING" id="1130080.SAMN04488113_12341"/>
<feature type="transmembrane region" description="Helical" evidence="1">
    <location>
        <begin position="7"/>
        <end position="27"/>
    </location>
</feature>
<proteinExistence type="predicted"/>
<gene>
    <name evidence="2" type="ORF">SAMN04488113_12341</name>
</gene>
<evidence type="ECO:0000256" key="1">
    <source>
        <dbReference type="SAM" id="Phobius"/>
    </source>
</evidence>
<sequence length="70" mass="7744">MDPLESIARLVVLIFQTFVFLVMLFFVGGPILFIGYLFGTVGLVIAVFIVFVISIAFIGNQGMKSEEKNL</sequence>
<dbReference type="RefSeq" id="WP_091635115.1">
    <property type="nucleotide sequence ID" value="NZ_FNYW01000023.1"/>
</dbReference>
<name>A0A1H6TUF5_9LACT</name>